<evidence type="ECO:0000313" key="10">
    <source>
        <dbReference type="Proteomes" id="UP000606991"/>
    </source>
</evidence>
<evidence type="ECO:0000256" key="4">
    <source>
        <dbReference type="ARBA" id="ARBA00022989"/>
    </source>
</evidence>
<evidence type="ECO:0000256" key="6">
    <source>
        <dbReference type="SAM" id="Phobius"/>
    </source>
</evidence>
<comment type="caution">
    <text evidence="8">The sequence shown here is derived from an EMBL/GenBank/DDBJ whole genome shotgun (WGS) entry which is preliminary data.</text>
</comment>
<dbReference type="GO" id="GO:0005886">
    <property type="term" value="C:plasma membrane"/>
    <property type="evidence" value="ECO:0007669"/>
    <property type="project" value="UniProtKB-SubCell"/>
</dbReference>
<feature type="transmembrane region" description="Helical" evidence="6">
    <location>
        <begin position="72"/>
        <end position="92"/>
    </location>
</feature>
<evidence type="ECO:0000313" key="9">
    <source>
        <dbReference type="Proteomes" id="UP000248724"/>
    </source>
</evidence>
<protein>
    <submittedName>
        <fullName evidence="7">Branched-chain amino acid ABC transporter permease</fullName>
    </submittedName>
</protein>
<dbReference type="InterPro" id="IPR043428">
    <property type="entry name" value="LivM-like"/>
</dbReference>
<gene>
    <name evidence="8" type="ORF">DLM65_09490</name>
    <name evidence="7" type="ORF">JF886_03915</name>
</gene>
<dbReference type="GO" id="GO:0015658">
    <property type="term" value="F:branched-chain amino acid transmembrane transporter activity"/>
    <property type="evidence" value="ECO:0007669"/>
    <property type="project" value="InterPro"/>
</dbReference>
<dbReference type="PANTHER" id="PTHR30482:SF10">
    <property type="entry name" value="HIGH-AFFINITY BRANCHED-CHAIN AMINO ACID TRANSPORT PROTEIN BRAE"/>
    <property type="match status" value="1"/>
</dbReference>
<evidence type="ECO:0000313" key="7">
    <source>
        <dbReference type="EMBL" id="MBJ7593999.1"/>
    </source>
</evidence>
<dbReference type="Proteomes" id="UP000248724">
    <property type="component" value="Unassembled WGS sequence"/>
</dbReference>
<organism evidence="8 9">
    <name type="scientific">Candidatus Aeolococcus gillhamiae</name>
    <dbReference type="NCBI Taxonomy" id="3127015"/>
    <lineage>
        <taxon>Bacteria</taxon>
        <taxon>Bacillati</taxon>
        <taxon>Candidatus Dormiibacterota</taxon>
        <taxon>Candidatus Dormibacteria</taxon>
        <taxon>Candidatus Aeolococcales</taxon>
        <taxon>Candidatus Aeolococcaceae</taxon>
        <taxon>Candidatus Aeolococcus</taxon>
    </lineage>
</organism>
<dbReference type="Pfam" id="PF02653">
    <property type="entry name" value="BPD_transp_2"/>
    <property type="match status" value="1"/>
</dbReference>
<comment type="subcellular location">
    <subcellularLocation>
        <location evidence="1">Cell membrane</location>
        <topology evidence="1">Multi-pass membrane protein</topology>
    </subcellularLocation>
</comment>
<keyword evidence="5 6" id="KW-0472">Membrane</keyword>
<sequence length="337" mass="35899">MIDYLVTILTEGSIFAIMALGLNIVWGWSGDFDLAYYGYVALGAYMTLVLTIGPPTAPTSYILGASLPFPVAVILAVLSSMVLALIVGAIALRHLRGIYFSIVTLGAVYVLYIFAGQFVPLFNGFNGVSGLFDPMADVLGLDFTSYPFFYLGLCVVVLALVLVFVTRLDRSRFGLALRSLREDERAAAAFGRDIYMLKLKAYVLGAGLGGLGGALFAGYLSAFNPSAWSPVETIILYAAILVGGRGSTRGVVLGVAVMVMGLQEATRYLPEIAGHPAYAPAFRLILTGIILVLFIRFRPQGILPERRMRDNDPGDKGGVSVAVEHPVTGPALDTGAA</sequence>
<dbReference type="AlphaFoldDB" id="A0A2W6A3J8"/>
<feature type="transmembrane region" description="Helical" evidence="6">
    <location>
        <begin position="143"/>
        <end position="165"/>
    </location>
</feature>
<dbReference type="InterPro" id="IPR001851">
    <property type="entry name" value="ABC_transp_permease"/>
</dbReference>
<proteinExistence type="predicted"/>
<dbReference type="EMBL" id="JAEKNS010000046">
    <property type="protein sequence ID" value="MBJ7593999.1"/>
    <property type="molecule type" value="Genomic_DNA"/>
</dbReference>
<feature type="transmembrane region" description="Helical" evidence="6">
    <location>
        <begin position="201"/>
        <end position="221"/>
    </location>
</feature>
<dbReference type="EMBL" id="QHBU01000181">
    <property type="protein sequence ID" value="PZR79948.1"/>
    <property type="molecule type" value="Genomic_DNA"/>
</dbReference>
<reference evidence="8 9" key="1">
    <citation type="journal article" date="2017" name="Nature">
        <title>Atmospheric trace gases support primary production in Antarctic desert surface soil.</title>
        <authorList>
            <person name="Ji M."/>
            <person name="Greening C."/>
            <person name="Vanwonterghem I."/>
            <person name="Carere C.R."/>
            <person name="Bay S.K."/>
            <person name="Steen J.A."/>
            <person name="Montgomery K."/>
            <person name="Lines T."/>
            <person name="Beardall J."/>
            <person name="van Dorst J."/>
            <person name="Snape I."/>
            <person name="Stott M.B."/>
            <person name="Hugenholtz P."/>
            <person name="Ferrari B.C."/>
        </authorList>
    </citation>
    <scope>NUCLEOTIDE SEQUENCE [LARGE SCALE GENOMIC DNA]</scope>
    <source>
        <strain evidence="8">RRmetagenome_bin12</strain>
    </source>
</reference>
<reference evidence="8" key="2">
    <citation type="submission" date="2018-05" db="EMBL/GenBank/DDBJ databases">
        <authorList>
            <person name="Ferrari B."/>
        </authorList>
    </citation>
    <scope>NUCLEOTIDE SEQUENCE</scope>
    <source>
        <strain evidence="8">RRmetagenome_bin12</strain>
    </source>
</reference>
<evidence type="ECO:0000256" key="2">
    <source>
        <dbReference type="ARBA" id="ARBA00022475"/>
    </source>
</evidence>
<reference evidence="7 10" key="3">
    <citation type="submission" date="2020-10" db="EMBL/GenBank/DDBJ databases">
        <title>Ca. Dormibacterota MAGs.</title>
        <authorList>
            <person name="Montgomery K."/>
        </authorList>
    </citation>
    <scope>NUCLEOTIDE SEQUENCE [LARGE SCALE GENOMIC DNA]</scope>
    <source>
        <strain evidence="7">SC8812_S17_18</strain>
    </source>
</reference>
<feature type="transmembrane region" description="Helical" evidence="6">
    <location>
        <begin position="34"/>
        <end position="52"/>
    </location>
</feature>
<dbReference type="RefSeq" id="WP_337309825.1">
    <property type="nucleotide sequence ID" value="NZ_JAEKNS010000046.1"/>
</dbReference>
<name>A0A2W6A3J8_9BACT</name>
<evidence type="ECO:0000256" key="5">
    <source>
        <dbReference type="ARBA" id="ARBA00023136"/>
    </source>
</evidence>
<evidence type="ECO:0000256" key="3">
    <source>
        <dbReference type="ARBA" id="ARBA00022692"/>
    </source>
</evidence>
<keyword evidence="3 6" id="KW-0812">Transmembrane</keyword>
<keyword evidence="2" id="KW-1003">Cell membrane</keyword>
<dbReference type="PANTHER" id="PTHR30482">
    <property type="entry name" value="HIGH-AFFINITY BRANCHED-CHAIN AMINO ACID TRANSPORT SYSTEM PERMEASE"/>
    <property type="match status" value="1"/>
</dbReference>
<keyword evidence="4 6" id="KW-1133">Transmembrane helix</keyword>
<evidence type="ECO:0000313" key="8">
    <source>
        <dbReference type="EMBL" id="PZR79948.1"/>
    </source>
</evidence>
<feature type="transmembrane region" description="Helical" evidence="6">
    <location>
        <begin position="281"/>
        <end position="299"/>
    </location>
</feature>
<dbReference type="Proteomes" id="UP000606991">
    <property type="component" value="Unassembled WGS sequence"/>
</dbReference>
<feature type="transmembrane region" description="Helical" evidence="6">
    <location>
        <begin position="99"/>
        <end position="123"/>
    </location>
</feature>
<feature type="transmembrane region" description="Helical" evidence="6">
    <location>
        <begin position="6"/>
        <end position="27"/>
    </location>
</feature>
<dbReference type="CDD" id="cd06581">
    <property type="entry name" value="TM_PBP1_LivM_like"/>
    <property type="match status" value="1"/>
</dbReference>
<accession>A0A934JVL3</accession>
<evidence type="ECO:0000256" key="1">
    <source>
        <dbReference type="ARBA" id="ARBA00004651"/>
    </source>
</evidence>
<accession>A0A2W6A3J8</accession>